<organism evidence="2 3">
    <name type="scientific">Entomortierella chlamydospora</name>
    <dbReference type="NCBI Taxonomy" id="101097"/>
    <lineage>
        <taxon>Eukaryota</taxon>
        <taxon>Fungi</taxon>
        <taxon>Fungi incertae sedis</taxon>
        <taxon>Mucoromycota</taxon>
        <taxon>Mortierellomycotina</taxon>
        <taxon>Mortierellomycetes</taxon>
        <taxon>Mortierellales</taxon>
        <taxon>Mortierellaceae</taxon>
        <taxon>Entomortierella</taxon>
    </lineage>
</organism>
<proteinExistence type="predicted"/>
<reference evidence="2" key="1">
    <citation type="journal article" date="2020" name="Fungal Divers.">
        <title>Resolving the Mortierellaceae phylogeny through synthesis of multi-gene phylogenetics and phylogenomics.</title>
        <authorList>
            <person name="Vandepol N."/>
            <person name="Liber J."/>
            <person name="Desiro A."/>
            <person name="Na H."/>
            <person name="Kennedy M."/>
            <person name="Barry K."/>
            <person name="Grigoriev I.V."/>
            <person name="Miller A.N."/>
            <person name="O'Donnell K."/>
            <person name="Stajich J.E."/>
            <person name="Bonito G."/>
        </authorList>
    </citation>
    <scope>NUCLEOTIDE SEQUENCE</scope>
    <source>
        <strain evidence="2">NRRL 2769</strain>
    </source>
</reference>
<evidence type="ECO:0000256" key="1">
    <source>
        <dbReference type="SAM" id="MobiDB-lite"/>
    </source>
</evidence>
<evidence type="ECO:0000313" key="3">
    <source>
        <dbReference type="Proteomes" id="UP000703661"/>
    </source>
</evidence>
<dbReference type="EMBL" id="JAAAID010000677">
    <property type="protein sequence ID" value="KAG0014925.1"/>
    <property type="molecule type" value="Genomic_DNA"/>
</dbReference>
<dbReference type="Proteomes" id="UP000703661">
    <property type="component" value="Unassembled WGS sequence"/>
</dbReference>
<keyword evidence="3" id="KW-1185">Reference proteome</keyword>
<sequence>MSAKHIAAVKDASKKNKGGPKGGSGQKGPSPNASKKLPKDDEDQDPPEVVEALTTFRKAEKAAKENPGMAASVLWKIAKALWTFRQSLETAKVLSLLIRILSELQATTGTAPSVTGVATAQGSLSPTQISMTLYLSRLAMARLFVYQSPELASQYYLDAIQGRWQIDHADLQTINEMVNTSSVTQLLDHCRTFLSTHPKTEKLMVVSAPSASGDTAAKKPADPNLKLLVIFLESASMLAQKNATVPLKSSQKTIVSTVDRIQGETALACYAMAAVLTEASGDKAGTAAILRTMETGDFVRMQTTISLLNSCCDMAKYQDVQTVAEVANAVISQDNDYLYNGASWALEHLMLLIQENREDGGSRANLLLCRHSTPAASVETLTRVHQLVT</sequence>
<feature type="region of interest" description="Disordered" evidence="1">
    <location>
        <begin position="1"/>
        <end position="47"/>
    </location>
</feature>
<gene>
    <name evidence="2" type="ORF">BGZ80_010147</name>
</gene>
<protein>
    <submittedName>
        <fullName evidence="2">Uncharacterized protein</fullName>
    </submittedName>
</protein>
<comment type="caution">
    <text evidence="2">The sequence shown here is derived from an EMBL/GenBank/DDBJ whole genome shotgun (WGS) entry which is preliminary data.</text>
</comment>
<evidence type="ECO:0000313" key="2">
    <source>
        <dbReference type="EMBL" id="KAG0014925.1"/>
    </source>
</evidence>
<accession>A0A9P6MV57</accession>
<dbReference type="AlphaFoldDB" id="A0A9P6MV57"/>
<name>A0A9P6MV57_9FUNG</name>